<feature type="transmembrane region" description="Helical" evidence="1">
    <location>
        <begin position="95"/>
        <end position="112"/>
    </location>
</feature>
<accession>A0ABV7LK25</accession>
<name>A0ABV7LK25_9GAMM</name>
<feature type="transmembrane region" description="Helical" evidence="1">
    <location>
        <begin position="12"/>
        <end position="33"/>
    </location>
</feature>
<evidence type="ECO:0000313" key="3">
    <source>
        <dbReference type="Proteomes" id="UP001595579"/>
    </source>
</evidence>
<feature type="transmembrane region" description="Helical" evidence="1">
    <location>
        <begin position="59"/>
        <end position="83"/>
    </location>
</feature>
<proteinExistence type="predicted"/>
<keyword evidence="1" id="KW-0472">Membrane</keyword>
<keyword evidence="1" id="KW-1133">Transmembrane helix</keyword>
<gene>
    <name evidence="2" type="ORF">ACFOEV_03375</name>
</gene>
<organism evidence="2 3">
    <name type="scientific">Litchfieldella rifensis</name>
    <dbReference type="NCBI Taxonomy" id="762643"/>
    <lineage>
        <taxon>Bacteria</taxon>
        <taxon>Pseudomonadati</taxon>
        <taxon>Pseudomonadota</taxon>
        <taxon>Gammaproteobacteria</taxon>
        <taxon>Oceanospirillales</taxon>
        <taxon>Halomonadaceae</taxon>
        <taxon>Litchfieldella</taxon>
    </lineage>
</organism>
<dbReference type="Proteomes" id="UP001595579">
    <property type="component" value="Unassembled WGS sequence"/>
</dbReference>
<dbReference type="Pfam" id="PF10754">
    <property type="entry name" value="DUF2569"/>
    <property type="match status" value="1"/>
</dbReference>
<evidence type="ECO:0000313" key="2">
    <source>
        <dbReference type="EMBL" id="MFC3282645.1"/>
    </source>
</evidence>
<dbReference type="EMBL" id="JBHRUG010000007">
    <property type="protein sequence ID" value="MFC3282645.1"/>
    <property type="molecule type" value="Genomic_DNA"/>
</dbReference>
<reference evidence="3" key="1">
    <citation type="journal article" date="2019" name="Int. J. Syst. Evol. Microbiol.">
        <title>The Global Catalogue of Microorganisms (GCM) 10K type strain sequencing project: providing services to taxonomists for standard genome sequencing and annotation.</title>
        <authorList>
            <consortium name="The Broad Institute Genomics Platform"/>
            <consortium name="The Broad Institute Genome Sequencing Center for Infectious Disease"/>
            <person name="Wu L."/>
            <person name="Ma J."/>
        </authorList>
    </citation>
    <scope>NUCLEOTIDE SEQUENCE [LARGE SCALE GENOMIC DNA]</scope>
    <source>
        <strain evidence="3">CECT 7698</strain>
    </source>
</reference>
<dbReference type="RefSeq" id="WP_386771602.1">
    <property type="nucleotide sequence ID" value="NZ_JBHRUG010000007.1"/>
</dbReference>
<keyword evidence="1" id="KW-0812">Transmembrane</keyword>
<protein>
    <submittedName>
        <fullName evidence="2">DUF2569 domain-containing protein</fullName>
    </submittedName>
</protein>
<comment type="caution">
    <text evidence="2">The sequence shown here is derived from an EMBL/GenBank/DDBJ whole genome shotgun (WGS) entry which is preliminary data.</text>
</comment>
<keyword evidence="3" id="KW-1185">Reference proteome</keyword>
<dbReference type="InterPro" id="IPR019690">
    <property type="entry name" value="DUF2569"/>
</dbReference>
<evidence type="ECO:0000256" key="1">
    <source>
        <dbReference type="SAM" id="Phobius"/>
    </source>
</evidence>
<feature type="transmembrane region" description="Helical" evidence="1">
    <location>
        <begin position="132"/>
        <end position="148"/>
    </location>
</feature>
<sequence>MADNNALKGLGGWLILVGLGVVINPIRLLVTLIPTYKPIFEDGIWEALTTSGSAVYNPYFSYLLVGEIAFNIIILSISIYLIYLFFSKHYLFPRIYIGIVTASLIFVPLDAWLVTKIFPGMPMFDPDTTKEFVRSLIVAVIWVPYMLVSKRVRATFVENMPNNKIQPTVKASAD</sequence>